<gene>
    <name evidence="2" type="ORF">DFL_008718</name>
</gene>
<dbReference type="EMBL" id="SAEB01000012">
    <property type="protein sequence ID" value="RVD80830.1"/>
    <property type="molecule type" value="Genomic_DNA"/>
</dbReference>
<accession>A0A436ZPK8</accession>
<feature type="region of interest" description="Disordered" evidence="1">
    <location>
        <begin position="55"/>
        <end position="127"/>
    </location>
</feature>
<evidence type="ECO:0000256" key="1">
    <source>
        <dbReference type="SAM" id="MobiDB-lite"/>
    </source>
</evidence>
<dbReference type="VEuPathDB" id="FungiDB:DFL_008718"/>
<comment type="caution">
    <text evidence="2">The sequence shown here is derived from an EMBL/GenBank/DDBJ whole genome shotgun (WGS) entry which is preliminary data.</text>
</comment>
<keyword evidence="3" id="KW-1185">Reference proteome</keyword>
<evidence type="ECO:0000313" key="2">
    <source>
        <dbReference type="EMBL" id="RVD80830.1"/>
    </source>
</evidence>
<name>A0A436ZPK8_ARTFL</name>
<dbReference type="AlphaFoldDB" id="A0A436ZPK8"/>
<evidence type="ECO:0000313" key="3">
    <source>
        <dbReference type="Proteomes" id="UP000283090"/>
    </source>
</evidence>
<sequence>MNIKAFFEVTPLEQWSVTELRKWLRTSTSPLPAKIPRMFQQELQNIREKIEPYTDAPQEWRSKAARLLPGPPNPKFRRRKGRPPQVSPSVNASHGSTIILNSNNVSVTTAGSSTGPDSTQQQDRSNVPPQLFVSKSPDLALPSGTTFRTQLKTLVSEPSHTLLQSLVAEIGQNIIFMQHLTPYFVKTDIDALRPLLPPLPILPANFREYLDALQPFTCQTFGVTISPPSSATATRENFKMWLYISGAHTHFHFHFFYLTKTSPQAGEAWAGMNLWSRIIDGAYLGSPWIFLNRSEIVSTFCDNKKCDGIMRSFAAPLCPGRPEYNRLEFGFIEVKPHRIPYPADHHKDHQKLIELMKDALIAIKALVPDAAMKTVVVIGILCSGMHMRIYRACNSYGDFSFYVENQLELTLDTLPLILETSWRAMMCIEQTYRKVVDAVNAQMSIDNPI</sequence>
<feature type="compositionally biased region" description="Polar residues" evidence="1">
    <location>
        <begin position="87"/>
        <end position="127"/>
    </location>
</feature>
<dbReference type="RefSeq" id="XP_067486374.1">
    <property type="nucleotide sequence ID" value="XM_067638491.1"/>
</dbReference>
<dbReference type="Proteomes" id="UP000283090">
    <property type="component" value="Unassembled WGS sequence"/>
</dbReference>
<reference evidence="2 3" key="1">
    <citation type="submission" date="2019-01" db="EMBL/GenBank/DDBJ databases">
        <title>Intercellular communication is required for trap formation in the nematode-trapping fungus Duddingtonia flagrans.</title>
        <authorList>
            <person name="Youssar L."/>
            <person name="Wernet V."/>
            <person name="Hensel N."/>
            <person name="Hildebrandt H.-G."/>
            <person name="Fischer R."/>
        </authorList>
    </citation>
    <scope>NUCLEOTIDE SEQUENCE [LARGE SCALE GENOMIC DNA]</scope>
    <source>
        <strain evidence="2 3">CBS H-5679</strain>
    </source>
</reference>
<organism evidence="2 3">
    <name type="scientific">Arthrobotrys flagrans</name>
    <name type="common">Nematode-trapping fungus</name>
    <name type="synonym">Trichothecium flagrans</name>
    <dbReference type="NCBI Taxonomy" id="97331"/>
    <lineage>
        <taxon>Eukaryota</taxon>
        <taxon>Fungi</taxon>
        <taxon>Dikarya</taxon>
        <taxon>Ascomycota</taxon>
        <taxon>Pezizomycotina</taxon>
        <taxon>Orbiliomycetes</taxon>
        <taxon>Orbiliales</taxon>
        <taxon>Orbiliaceae</taxon>
        <taxon>Arthrobotrys</taxon>
    </lineage>
</organism>
<proteinExistence type="predicted"/>
<dbReference type="GeneID" id="93591029"/>
<protein>
    <submittedName>
        <fullName evidence="2">Uncharacterized protein</fullName>
    </submittedName>
</protein>